<evidence type="ECO:0000256" key="1">
    <source>
        <dbReference type="ARBA" id="ARBA00004651"/>
    </source>
</evidence>
<name>A0A2S0PE98_9NEIS</name>
<protein>
    <submittedName>
        <fullName evidence="8">Cytochrome B</fullName>
    </submittedName>
</protein>
<dbReference type="OrthoDB" id="370747at2"/>
<dbReference type="KEGG" id="maer:DAI18_17210"/>
<keyword evidence="5 6" id="KW-0472">Membrane</keyword>
<dbReference type="RefSeq" id="WP_107890023.1">
    <property type="nucleotide sequence ID" value="NZ_CP028519.1"/>
</dbReference>
<dbReference type="STRING" id="1122240.GCA_000620105_01936"/>
<keyword evidence="3 6" id="KW-0812">Transmembrane</keyword>
<dbReference type="Proteomes" id="UP000244173">
    <property type="component" value="Chromosome"/>
</dbReference>
<proteinExistence type="predicted"/>
<dbReference type="AlphaFoldDB" id="A0A2S0PE98"/>
<sequence length="195" mass="20468">MLPFTRFRLLHWSLVIVFLVAYLTGDDGELLHVWTGYALIALLVVRLLVSLSGAAGFSPLIPRRATLRARNATTASRVLVLALVLGIIGTSVSGVLMIDNARAIGLAAAQAVPAAHASDGDDADGDERDAGLIASGSLEELHEFLANATLALAGLHVVLLFGWRRPLALTTLFGPGRRRTASRPAASPSTPSAES</sequence>
<dbReference type="InterPro" id="IPR011577">
    <property type="entry name" value="Cyt_b561_bac/Ni-Hgenase"/>
</dbReference>
<organism evidence="8 9">
    <name type="scientific">Microvirgula aerodenitrificans</name>
    <dbReference type="NCBI Taxonomy" id="57480"/>
    <lineage>
        <taxon>Bacteria</taxon>
        <taxon>Pseudomonadati</taxon>
        <taxon>Pseudomonadota</taxon>
        <taxon>Betaproteobacteria</taxon>
        <taxon>Neisseriales</taxon>
        <taxon>Aquaspirillaceae</taxon>
        <taxon>Microvirgula</taxon>
    </lineage>
</organism>
<dbReference type="EMBL" id="CP028519">
    <property type="protein sequence ID" value="AVY95587.1"/>
    <property type="molecule type" value="Genomic_DNA"/>
</dbReference>
<feature type="transmembrane region" description="Helical" evidence="6">
    <location>
        <begin position="7"/>
        <end position="25"/>
    </location>
</feature>
<evidence type="ECO:0000256" key="5">
    <source>
        <dbReference type="ARBA" id="ARBA00023136"/>
    </source>
</evidence>
<keyword evidence="2" id="KW-1003">Cell membrane</keyword>
<evidence type="ECO:0000256" key="3">
    <source>
        <dbReference type="ARBA" id="ARBA00022692"/>
    </source>
</evidence>
<keyword evidence="4 6" id="KW-1133">Transmembrane helix</keyword>
<evidence type="ECO:0000313" key="9">
    <source>
        <dbReference type="Proteomes" id="UP000244173"/>
    </source>
</evidence>
<feature type="transmembrane region" description="Helical" evidence="6">
    <location>
        <begin position="144"/>
        <end position="163"/>
    </location>
</feature>
<evidence type="ECO:0000256" key="2">
    <source>
        <dbReference type="ARBA" id="ARBA00022475"/>
    </source>
</evidence>
<evidence type="ECO:0000313" key="8">
    <source>
        <dbReference type="EMBL" id="AVY95587.1"/>
    </source>
</evidence>
<evidence type="ECO:0000256" key="6">
    <source>
        <dbReference type="SAM" id="Phobius"/>
    </source>
</evidence>
<dbReference type="InterPro" id="IPR016174">
    <property type="entry name" value="Di-haem_cyt_TM"/>
</dbReference>
<feature type="transmembrane region" description="Helical" evidence="6">
    <location>
        <begin position="78"/>
        <end position="98"/>
    </location>
</feature>
<feature type="transmembrane region" description="Helical" evidence="6">
    <location>
        <begin position="37"/>
        <end position="57"/>
    </location>
</feature>
<dbReference type="Pfam" id="PF01292">
    <property type="entry name" value="Ni_hydr_CYTB"/>
    <property type="match status" value="1"/>
</dbReference>
<dbReference type="SUPFAM" id="SSF81342">
    <property type="entry name" value="Transmembrane di-heme cytochromes"/>
    <property type="match status" value="1"/>
</dbReference>
<dbReference type="GO" id="GO:0009055">
    <property type="term" value="F:electron transfer activity"/>
    <property type="evidence" value="ECO:0007669"/>
    <property type="project" value="InterPro"/>
</dbReference>
<comment type="subcellular location">
    <subcellularLocation>
        <location evidence="1">Cell membrane</location>
        <topology evidence="1">Multi-pass membrane protein</topology>
    </subcellularLocation>
</comment>
<accession>A0A2S0PE98</accession>
<dbReference type="Gene3D" id="1.20.950.20">
    <property type="entry name" value="Transmembrane di-heme cytochromes, Chain C"/>
    <property type="match status" value="1"/>
</dbReference>
<feature type="domain" description="Cytochrome b561 bacterial/Ni-hydrogenase" evidence="7">
    <location>
        <begin position="7"/>
        <end position="161"/>
    </location>
</feature>
<evidence type="ECO:0000259" key="7">
    <source>
        <dbReference type="Pfam" id="PF01292"/>
    </source>
</evidence>
<reference evidence="8 9" key="1">
    <citation type="submission" date="2018-04" db="EMBL/GenBank/DDBJ databases">
        <title>Denitrifier Microvirgula.</title>
        <authorList>
            <person name="Anderson E."/>
            <person name="Jang J."/>
            <person name="Ishii S."/>
        </authorList>
    </citation>
    <scope>NUCLEOTIDE SEQUENCE [LARGE SCALE GENOMIC DNA]</scope>
    <source>
        <strain evidence="8 9">BE2.4</strain>
    </source>
</reference>
<gene>
    <name evidence="8" type="ORF">DAI18_17210</name>
</gene>
<dbReference type="GO" id="GO:0005886">
    <property type="term" value="C:plasma membrane"/>
    <property type="evidence" value="ECO:0007669"/>
    <property type="project" value="UniProtKB-SubCell"/>
</dbReference>
<keyword evidence="9" id="KW-1185">Reference proteome</keyword>
<evidence type="ECO:0000256" key="4">
    <source>
        <dbReference type="ARBA" id="ARBA00022989"/>
    </source>
</evidence>
<dbReference type="GO" id="GO:0022904">
    <property type="term" value="P:respiratory electron transport chain"/>
    <property type="evidence" value="ECO:0007669"/>
    <property type="project" value="InterPro"/>
</dbReference>